<comment type="caution">
    <text evidence="1">The sequence shown here is derived from an EMBL/GenBank/DDBJ whole genome shotgun (WGS) entry which is preliminary data.</text>
</comment>
<organism evidence="1 2">
    <name type="scientific">Aquipuribacter hungaricus</name>
    <dbReference type="NCBI Taxonomy" id="545624"/>
    <lineage>
        <taxon>Bacteria</taxon>
        <taxon>Bacillati</taxon>
        <taxon>Actinomycetota</taxon>
        <taxon>Actinomycetes</taxon>
        <taxon>Micrococcales</taxon>
        <taxon>Intrasporangiaceae</taxon>
        <taxon>Aquipuribacter</taxon>
    </lineage>
</organism>
<dbReference type="Proteomes" id="UP001595685">
    <property type="component" value="Unassembled WGS sequence"/>
</dbReference>
<accession>A0ABV7WG12</accession>
<proteinExistence type="predicted"/>
<name>A0ABV7WG12_9MICO</name>
<evidence type="ECO:0000313" key="2">
    <source>
        <dbReference type="Proteomes" id="UP001595685"/>
    </source>
</evidence>
<dbReference type="EMBL" id="JBHRWW010000006">
    <property type="protein sequence ID" value="MFC3688724.1"/>
    <property type="molecule type" value="Genomic_DNA"/>
</dbReference>
<evidence type="ECO:0000313" key="1">
    <source>
        <dbReference type="EMBL" id="MFC3688724.1"/>
    </source>
</evidence>
<reference evidence="2" key="1">
    <citation type="journal article" date="2019" name="Int. J. Syst. Evol. Microbiol.">
        <title>The Global Catalogue of Microorganisms (GCM) 10K type strain sequencing project: providing services to taxonomists for standard genome sequencing and annotation.</title>
        <authorList>
            <consortium name="The Broad Institute Genomics Platform"/>
            <consortium name="The Broad Institute Genome Sequencing Center for Infectious Disease"/>
            <person name="Wu L."/>
            <person name="Ma J."/>
        </authorList>
    </citation>
    <scope>NUCLEOTIDE SEQUENCE [LARGE SCALE GENOMIC DNA]</scope>
    <source>
        <strain evidence="2">NCAIM B.02333</strain>
    </source>
</reference>
<keyword evidence="2" id="KW-1185">Reference proteome</keyword>
<gene>
    <name evidence="1" type="ORF">ACFOLH_10255</name>
</gene>
<protein>
    <submittedName>
        <fullName evidence="1">Uncharacterized protein</fullName>
    </submittedName>
</protein>
<sequence length="293" mass="29206">MSSTHVPDARIDAALRSLDAAPGVPLDDLARARGDAALERALAQGRTPGAASDSDLPRPRRTGLRVATIGLAAAVAAIGIATSQTLGGAGTAYAASWTPAPSAASDADVAAAQQVCDDSAAEVAPEGSDPLRTRLAERRGDLVLLAMDDGSAAPAVLTCIVALPPGGDAEPVGSAGGGGMARPAPDAVSDASVFERTVPGDELSVIDGLAGERVQAVTVHSADGHVVEATVAAGHYAAWWPGPAMRRSSETSGAGVDEGCEGDYDGARLEPGYTLDVTLDDGTVLRGISAADL</sequence>
<dbReference type="RefSeq" id="WP_340290806.1">
    <property type="nucleotide sequence ID" value="NZ_JBBEOI010000023.1"/>
</dbReference>